<dbReference type="EMBL" id="JAHQCW010000024">
    <property type="protein sequence ID" value="MBU9737716.1"/>
    <property type="molecule type" value="Genomic_DNA"/>
</dbReference>
<dbReference type="SUPFAM" id="SSF49303">
    <property type="entry name" value="beta-Galactosidase/glucuronidase domain"/>
    <property type="match status" value="3"/>
</dbReference>
<evidence type="ECO:0000313" key="18">
    <source>
        <dbReference type="Proteomes" id="UP000712157"/>
    </source>
</evidence>
<keyword evidence="6" id="KW-0964">Secreted</keyword>
<keyword evidence="8" id="KW-0325">Glycoprotein</keyword>
<dbReference type="InterPro" id="IPR036156">
    <property type="entry name" value="Beta-gal/glucu_dom_sf"/>
</dbReference>
<dbReference type="Pfam" id="PF17786">
    <property type="entry name" value="Mannosidase_ig"/>
    <property type="match status" value="1"/>
</dbReference>
<comment type="subcellular location">
    <subcellularLocation>
        <location evidence="2">Secreted</location>
    </subcellularLocation>
</comment>
<dbReference type="Pfam" id="PF17753">
    <property type="entry name" value="Ig_mannosidase"/>
    <property type="match status" value="1"/>
</dbReference>
<dbReference type="InterPro" id="IPR008979">
    <property type="entry name" value="Galactose-bd-like_sf"/>
</dbReference>
<organism evidence="17 18">
    <name type="scientific">Diplocloster agilis</name>
    <dbReference type="NCBI Taxonomy" id="2850323"/>
    <lineage>
        <taxon>Bacteria</taxon>
        <taxon>Bacillati</taxon>
        <taxon>Bacillota</taxon>
        <taxon>Clostridia</taxon>
        <taxon>Lachnospirales</taxon>
        <taxon>Lachnospiraceae</taxon>
        <taxon>Diplocloster</taxon>
    </lineage>
</organism>
<dbReference type="GO" id="GO:0005576">
    <property type="term" value="C:extracellular region"/>
    <property type="evidence" value="ECO:0007669"/>
    <property type="project" value="UniProtKB-SubCell"/>
</dbReference>
<proteinExistence type="inferred from homology"/>
<keyword evidence="9" id="KW-0326">Glycosidase</keyword>
<dbReference type="Pfam" id="PF22666">
    <property type="entry name" value="Glyco_hydro_2_N2"/>
    <property type="match status" value="1"/>
</dbReference>
<feature type="domain" description="Beta-mannosidase-like galactose-binding" evidence="16">
    <location>
        <begin position="10"/>
        <end position="169"/>
    </location>
</feature>
<sequence>MMTLNLNGRWKMRAAECEDIWDAVVPGTVAATLLEHGVMPDPFWRDNEKKIQELLDRDYIFERSFTAGEDLLKQEQIVLHCNGLDTLAEIRLNGAVVGNADNMHRIWFFDVKPFLRPGENEISIYFRAPAPYLNEHPSGIGKPYTVLRKAACMFGWDWGLSLPDSGIWRDIMIEGYEKGTIETVIVHQEHMNGKVIVKAQPVCRGAQDLLFRLTLTEPDGAKLETRECAAGGTVYFEVEHPRLWWPSGYGGQPLYRLCTELMTQDMILDTREQRIGLRTIELDRSEDGDGAKYSFVINHIPVFCRGENMIIENSVIQKTDGSCYKKLIENSLRSNVNSIRVWGGAYYPPEEFYDLCDENGILVYQDFMFACSFYQISPEYMENVKQELKDNLARIAHHACIGLYCGNNEIDCIYTVTGATDPETTALRKLFGSGKDPLPEAVRKALWANYEPLFLEMIPELCSRYAPDTDYVHSSPSAKAPGEVTAFFDYAKDGDLHYYLQYNGNAPYQKIRTMRSRFVTEMGFQSYPSMKTIASFTEPQDRLPYTPVMYAHQKCAGGNETIELYMERDYLIPKDFEDYVFLSQLQAGEIMRYSVEHFRRDNEYCRGIMLWQLNDCWPVVSWSGIDYYGRWKALQYFIRRFYAPVLVSAREEDTNVSLWVSNETAMECNGQLRWKLYGKDGKILDQGEKSAHLSAGESASLVYLDYSRMLNRIEKKSAYLFFEWEHNGNVERGTVLFVLPREFYFSEPELSWEVKETGSSYVIEVTAKHFAKAVGFDTSEGDCIFSDNYFDLPAGESRTIEVKKVECEGISDSEDLRRQLMVRTLNDVMLRAAMAGK</sequence>
<dbReference type="InterPro" id="IPR054593">
    <property type="entry name" value="Beta-mannosidase-like_N2"/>
</dbReference>
<dbReference type="EC" id="3.2.1.25" evidence="5"/>
<dbReference type="Pfam" id="PF00703">
    <property type="entry name" value="Glyco_hydro_2"/>
    <property type="match status" value="1"/>
</dbReference>
<comment type="pathway">
    <text evidence="3">Glycan metabolism; N-glycan degradation.</text>
</comment>
<evidence type="ECO:0000256" key="1">
    <source>
        <dbReference type="ARBA" id="ARBA00000829"/>
    </source>
</evidence>
<accession>A0A949NEW9</accession>
<dbReference type="RefSeq" id="WP_238722156.1">
    <property type="nucleotide sequence ID" value="NZ_JAHQCW010000024.1"/>
</dbReference>
<keyword evidence="18" id="KW-1185">Reference proteome</keyword>
<evidence type="ECO:0000256" key="10">
    <source>
        <dbReference type="ARBA" id="ARBA00038429"/>
    </source>
</evidence>
<dbReference type="InterPro" id="IPR050887">
    <property type="entry name" value="Beta-mannosidase_GH2"/>
</dbReference>
<dbReference type="InterPro" id="IPR041447">
    <property type="entry name" value="Mannosidase_ig"/>
</dbReference>
<evidence type="ECO:0000256" key="12">
    <source>
        <dbReference type="ARBA" id="ARBA00041614"/>
    </source>
</evidence>
<evidence type="ECO:0000259" key="15">
    <source>
        <dbReference type="Pfam" id="PF17786"/>
    </source>
</evidence>
<evidence type="ECO:0000256" key="4">
    <source>
        <dbReference type="ARBA" id="ARBA00011738"/>
    </source>
</evidence>
<dbReference type="InterPro" id="IPR017853">
    <property type="entry name" value="GH"/>
</dbReference>
<dbReference type="PANTHER" id="PTHR43730">
    <property type="entry name" value="BETA-MANNOSIDASE"/>
    <property type="match status" value="1"/>
</dbReference>
<evidence type="ECO:0000256" key="2">
    <source>
        <dbReference type="ARBA" id="ARBA00004613"/>
    </source>
</evidence>
<dbReference type="Gene3D" id="2.60.120.260">
    <property type="entry name" value="Galactose-binding domain-like"/>
    <property type="match status" value="1"/>
</dbReference>
<dbReference type="Proteomes" id="UP000712157">
    <property type="component" value="Unassembled WGS sequence"/>
</dbReference>
<evidence type="ECO:0000256" key="7">
    <source>
        <dbReference type="ARBA" id="ARBA00022801"/>
    </source>
</evidence>
<evidence type="ECO:0000256" key="9">
    <source>
        <dbReference type="ARBA" id="ARBA00023295"/>
    </source>
</evidence>
<evidence type="ECO:0000256" key="5">
    <source>
        <dbReference type="ARBA" id="ARBA00012754"/>
    </source>
</evidence>
<evidence type="ECO:0000313" key="17">
    <source>
        <dbReference type="EMBL" id="MBU9737716.1"/>
    </source>
</evidence>
<dbReference type="GO" id="GO:0006516">
    <property type="term" value="P:glycoprotein catabolic process"/>
    <property type="evidence" value="ECO:0007669"/>
    <property type="project" value="TreeGrafter"/>
</dbReference>
<dbReference type="InterPro" id="IPR006102">
    <property type="entry name" value="Ig-like_GH2"/>
</dbReference>
<comment type="subunit">
    <text evidence="4">Homodimer.</text>
</comment>
<gene>
    <name evidence="17" type="ORF">KTH89_14310</name>
</gene>
<dbReference type="FunFam" id="3.20.20.80:FF:000050">
    <property type="entry name" value="Beta-mannosidase B"/>
    <property type="match status" value="1"/>
</dbReference>
<evidence type="ECO:0000259" key="14">
    <source>
        <dbReference type="Pfam" id="PF17753"/>
    </source>
</evidence>
<comment type="similarity">
    <text evidence="10">Belongs to the glycosyl hydrolase 2 family. Beta-mannosidase B subfamily.</text>
</comment>
<dbReference type="PANTHER" id="PTHR43730:SF1">
    <property type="entry name" value="BETA-MANNOSIDASE"/>
    <property type="match status" value="1"/>
</dbReference>
<evidence type="ECO:0000256" key="8">
    <source>
        <dbReference type="ARBA" id="ARBA00023180"/>
    </source>
</evidence>
<protein>
    <recommendedName>
        <fullName evidence="11">Beta-mannosidase B</fullName>
        <ecNumber evidence="5">3.2.1.25</ecNumber>
    </recommendedName>
    <alternativeName>
        <fullName evidence="12">Mannanase B</fullName>
    </alternativeName>
</protein>
<dbReference type="InterPro" id="IPR013783">
    <property type="entry name" value="Ig-like_fold"/>
</dbReference>
<evidence type="ECO:0000256" key="11">
    <source>
        <dbReference type="ARBA" id="ARBA00041069"/>
    </source>
</evidence>
<reference evidence="17" key="1">
    <citation type="submission" date="2021-06" db="EMBL/GenBank/DDBJ databases">
        <title>Description of novel taxa of the family Lachnospiraceae.</title>
        <authorList>
            <person name="Chaplin A.V."/>
            <person name="Sokolova S.R."/>
            <person name="Pikina A.P."/>
            <person name="Korzhanova M."/>
            <person name="Belova V."/>
            <person name="Korostin D."/>
            <person name="Efimov B.A."/>
        </authorList>
    </citation>
    <scope>NUCLEOTIDE SEQUENCE</scope>
    <source>
        <strain evidence="17">ASD5720</strain>
    </source>
</reference>
<evidence type="ECO:0000259" key="16">
    <source>
        <dbReference type="Pfam" id="PF22666"/>
    </source>
</evidence>
<comment type="catalytic activity">
    <reaction evidence="1">
        <text>Hydrolysis of terminal, non-reducing beta-D-mannose residues in beta-D-mannosides.</text>
        <dbReference type="EC" id="3.2.1.25"/>
    </reaction>
</comment>
<dbReference type="InterPro" id="IPR041625">
    <property type="entry name" value="Beta-mannosidase_Ig"/>
</dbReference>
<dbReference type="GO" id="GO:0005975">
    <property type="term" value="P:carbohydrate metabolic process"/>
    <property type="evidence" value="ECO:0007669"/>
    <property type="project" value="InterPro"/>
</dbReference>
<dbReference type="Gene3D" id="2.60.40.10">
    <property type="entry name" value="Immunoglobulins"/>
    <property type="match status" value="3"/>
</dbReference>
<evidence type="ECO:0000256" key="6">
    <source>
        <dbReference type="ARBA" id="ARBA00022525"/>
    </source>
</evidence>
<feature type="domain" description="Glycoside hydrolase family 2 immunoglobulin-like beta-sandwich" evidence="13">
    <location>
        <begin position="230"/>
        <end position="278"/>
    </location>
</feature>
<dbReference type="AlphaFoldDB" id="A0A949NEW9"/>
<name>A0A949NEW9_9FIRM</name>
<evidence type="ECO:0000259" key="13">
    <source>
        <dbReference type="Pfam" id="PF00703"/>
    </source>
</evidence>
<dbReference type="SUPFAM" id="SSF49785">
    <property type="entry name" value="Galactose-binding domain-like"/>
    <property type="match status" value="1"/>
</dbReference>
<comment type="caution">
    <text evidence="17">The sequence shown here is derived from an EMBL/GenBank/DDBJ whole genome shotgun (WGS) entry which is preliminary data.</text>
</comment>
<evidence type="ECO:0000256" key="3">
    <source>
        <dbReference type="ARBA" id="ARBA00004740"/>
    </source>
</evidence>
<feature type="domain" description="Mannosidase Ig/CBM-like" evidence="15">
    <location>
        <begin position="654"/>
        <end position="741"/>
    </location>
</feature>
<feature type="domain" description="Beta-mannosidase Ig-fold" evidence="14">
    <location>
        <begin position="746"/>
        <end position="827"/>
    </location>
</feature>
<dbReference type="Gene3D" id="3.20.20.80">
    <property type="entry name" value="Glycosidases"/>
    <property type="match status" value="1"/>
</dbReference>
<dbReference type="GO" id="GO:0004567">
    <property type="term" value="F:beta-mannosidase activity"/>
    <property type="evidence" value="ECO:0007669"/>
    <property type="project" value="UniProtKB-EC"/>
</dbReference>
<keyword evidence="7" id="KW-0378">Hydrolase</keyword>
<dbReference type="SUPFAM" id="SSF51445">
    <property type="entry name" value="(Trans)glycosidases"/>
    <property type="match status" value="1"/>
</dbReference>